<evidence type="ECO:0000256" key="3">
    <source>
        <dbReference type="ARBA" id="ARBA00022448"/>
    </source>
</evidence>
<gene>
    <name evidence="8" type="ORF">WG900_05510</name>
</gene>
<accession>A0ABU8S642</accession>
<reference evidence="8 9" key="1">
    <citation type="submission" date="2024-03" db="EMBL/GenBank/DDBJ databases">
        <authorList>
            <person name="Jo J.-H."/>
        </authorList>
    </citation>
    <scope>NUCLEOTIDE SEQUENCE [LARGE SCALE GENOMIC DNA]</scope>
    <source>
        <strain evidence="8 9">AS3R-12</strain>
    </source>
</reference>
<keyword evidence="6" id="KW-0249">Electron transport</keyword>
<name>A0ABU8S642_9SPHN</name>
<dbReference type="InterPro" id="IPR015943">
    <property type="entry name" value="WD40/YVTN_repeat-like_dom_sf"/>
</dbReference>
<evidence type="ECO:0000256" key="2">
    <source>
        <dbReference type="ARBA" id="ARBA00010548"/>
    </source>
</evidence>
<comment type="caution">
    <text evidence="8">The sequence shown here is derived from an EMBL/GenBank/DDBJ whole genome shotgun (WGS) entry which is preliminary data.</text>
</comment>
<evidence type="ECO:0000256" key="7">
    <source>
        <dbReference type="ARBA" id="ARBA00023002"/>
    </source>
</evidence>
<dbReference type="Gene3D" id="2.130.10.10">
    <property type="entry name" value="YVTN repeat-like/Quinoprotein amine dehydrogenase"/>
    <property type="match status" value="1"/>
</dbReference>
<evidence type="ECO:0000256" key="1">
    <source>
        <dbReference type="ARBA" id="ARBA00004418"/>
    </source>
</evidence>
<evidence type="ECO:0000313" key="9">
    <source>
        <dbReference type="Proteomes" id="UP001379235"/>
    </source>
</evidence>
<dbReference type="InterPro" id="IPR009451">
    <property type="entry name" value="Metamine_DH_Hvc"/>
</dbReference>
<keyword evidence="3" id="KW-0813">Transport</keyword>
<keyword evidence="9" id="KW-1185">Reference proteome</keyword>
<dbReference type="SUPFAM" id="SSF50969">
    <property type="entry name" value="YVTN repeat-like/Quinoprotein amine dehydrogenase"/>
    <property type="match status" value="1"/>
</dbReference>
<sequence>MEIRSMQVKPLIRFVAAATMLAGPDVGALSATPPPLAVEPIPAVRQLPSEFPRDWVMVHDVNAGGVNDGKIVFVDLQVPEVRAQVGAAFLANFRYAPARRELYVAETFYSRGHRGTRTDVISIYDTTNLTQTGEIALPPGKRGIFVPDEGAFKLFNDDKWGLVFNFTPAASVSVVDLINRKVLSEIETPGCAMIYPMAGRGFSTLCGDGSMLSILLDEQGKLVSSQSSATFNNIDDDPMFMRPAMTGRTAWFVTFRGMIQPVDLSGQVARPGLAFAIPAQEGGAPQWRPGGVQIVTADGAGRIYVLMNPNGREGSHKDGGTEVWLIDPLTRSLIRRIPLATRALSIAATQGSRPSLAVLGFDRALRVYDPETGAISKTLQAVGLTPYALGTLP</sequence>
<comment type="similarity">
    <text evidence="2">Belongs to the aromatic amine dehydrogenase heavy chain family.</text>
</comment>
<evidence type="ECO:0000313" key="8">
    <source>
        <dbReference type="EMBL" id="MEJ6009371.1"/>
    </source>
</evidence>
<evidence type="ECO:0000256" key="5">
    <source>
        <dbReference type="ARBA" id="ARBA00022764"/>
    </source>
</evidence>
<dbReference type="RefSeq" id="WP_339965405.1">
    <property type="nucleotide sequence ID" value="NZ_JBBHJY010000002.1"/>
</dbReference>
<keyword evidence="7" id="KW-0560">Oxidoreductase</keyword>
<dbReference type="InterPro" id="IPR011044">
    <property type="entry name" value="Quino_amine_DH_bsu"/>
</dbReference>
<dbReference type="EMBL" id="JBBHJY010000002">
    <property type="protein sequence ID" value="MEJ6009371.1"/>
    <property type="molecule type" value="Genomic_DNA"/>
</dbReference>
<comment type="subcellular location">
    <subcellularLocation>
        <location evidence="1">Periplasm</location>
    </subcellularLocation>
</comment>
<organism evidence="8 9">
    <name type="scientific">Novosphingobium aquae</name>
    <dbReference type="NCBI Taxonomy" id="3133435"/>
    <lineage>
        <taxon>Bacteria</taxon>
        <taxon>Pseudomonadati</taxon>
        <taxon>Pseudomonadota</taxon>
        <taxon>Alphaproteobacteria</taxon>
        <taxon>Sphingomonadales</taxon>
        <taxon>Sphingomonadaceae</taxon>
        <taxon>Novosphingobium</taxon>
    </lineage>
</organism>
<keyword evidence="4" id="KW-0732">Signal</keyword>
<keyword evidence="5" id="KW-0574">Periplasm</keyword>
<evidence type="ECO:0000256" key="6">
    <source>
        <dbReference type="ARBA" id="ARBA00022982"/>
    </source>
</evidence>
<protein>
    <submittedName>
        <fullName evidence="8">Amine dehydrogenase large subunit</fullName>
    </submittedName>
</protein>
<evidence type="ECO:0000256" key="4">
    <source>
        <dbReference type="ARBA" id="ARBA00022729"/>
    </source>
</evidence>
<proteinExistence type="inferred from homology"/>
<dbReference type="Proteomes" id="UP001379235">
    <property type="component" value="Unassembled WGS sequence"/>
</dbReference>
<dbReference type="Pfam" id="PF06433">
    <property type="entry name" value="Me-amine-dh_H"/>
    <property type="match status" value="1"/>
</dbReference>